<keyword evidence="5" id="KW-0808">Transferase</keyword>
<accession>A0A974SLS4</accession>
<evidence type="ECO:0000256" key="8">
    <source>
        <dbReference type="PROSITE-ProRule" id="PRU00339"/>
    </source>
</evidence>
<evidence type="ECO:0000256" key="2">
    <source>
        <dbReference type="ARBA" id="ARBA00005386"/>
    </source>
</evidence>
<dbReference type="Gene3D" id="3.40.50.2000">
    <property type="entry name" value="Glycogen Phosphorylase B"/>
    <property type="match status" value="1"/>
</dbReference>
<comment type="pathway">
    <text evidence="1">Protein modification; protein glycosylation.</text>
</comment>
<sequence length="575" mass="62335">MPPSPPPGAPPPLPTALARLLQDGYQHQLREQYEEAARLYRKILKVVPDHADVLHLLGIVRARQGREPEAVELYRKALARRPGDAKAWYNLALAHGALEQKDACVVAMERAFALDPTLPLAANVLFPARRGAWNWRDHAALLAAVRRSAMGEGAPVLPFLALYLDEPGLHLSAARRMVAAEKMPRQPLAFDHSARRAASGPIRLAYLSADFRNHATTHLISRLFARHDRSRFEVTAVSIGPDDGSAHRRAVEGAVDRFLDLEKAGAEDIAREVAALGVDILVDLMGHTMGERMAVFAHRPAPVQVGYLGYPSTSGAPFFDYVIADPGVLPFSEAPFFSEKIVHLPDTYQPNDPDLPVGPRPSRADAGLPEDGFVFCAFNGAAKLDPDTFSAHMRILSAVPGSVLWMLEGRKDGPDNLRREAAARGIDPARLVFAGMAPLADHLARVVLADLFLDTFPYTAHTTASDALRMGVPIVTRAGRSFASRVAASLMAQMDCADLVTTDPAAFEARAIGLARDPAALAAARARIAAARATSPLFDIDRYARHLERAFEAMAGRFRAGLPPEAFAVEPLPRA</sequence>
<dbReference type="InterPro" id="IPR029489">
    <property type="entry name" value="OGT/SEC/SPY_C"/>
</dbReference>
<comment type="similarity">
    <text evidence="2">Belongs to the glycosyltransferase 41 family. O-GlcNAc transferase subfamily.</text>
</comment>
<keyword evidence="7 8" id="KW-0802">TPR repeat</keyword>
<keyword evidence="4" id="KW-0328">Glycosyltransferase</keyword>
<proteinExistence type="inferred from homology"/>
<dbReference type="PANTHER" id="PTHR44998">
    <property type="match status" value="1"/>
</dbReference>
<evidence type="ECO:0000256" key="6">
    <source>
        <dbReference type="ARBA" id="ARBA00022737"/>
    </source>
</evidence>
<feature type="domain" description="O-GlcNAc transferase C-terminal" evidence="9">
    <location>
        <begin position="362"/>
        <end position="547"/>
    </location>
</feature>
<reference evidence="10 11" key="1">
    <citation type="submission" date="2020-10" db="EMBL/GenBank/DDBJ databases">
        <title>Degradation of 1,4-Dioxane by Xanthobacter sp. YN2, via a Novel Group-2 Soluble Di-Iron Monooxygenase.</title>
        <authorList>
            <person name="Ma F."/>
            <person name="Wang Y."/>
            <person name="Yang J."/>
            <person name="Guo H."/>
            <person name="Su D."/>
            <person name="Yu L."/>
        </authorList>
    </citation>
    <scope>NUCLEOTIDE SEQUENCE [LARGE SCALE GENOMIC DNA]</scope>
    <source>
        <strain evidence="10 11">YN2</strain>
    </source>
</reference>
<dbReference type="AlphaFoldDB" id="A0A974SLS4"/>
<evidence type="ECO:0000256" key="4">
    <source>
        <dbReference type="ARBA" id="ARBA00022676"/>
    </source>
</evidence>
<evidence type="ECO:0000313" key="10">
    <source>
        <dbReference type="EMBL" id="QRG08858.1"/>
    </source>
</evidence>
<dbReference type="SUPFAM" id="SSF53756">
    <property type="entry name" value="UDP-Glycosyltransferase/glycogen phosphorylase"/>
    <property type="match status" value="1"/>
</dbReference>
<evidence type="ECO:0000259" key="9">
    <source>
        <dbReference type="Pfam" id="PF13844"/>
    </source>
</evidence>
<organism evidence="10 11">
    <name type="scientific">Xanthobacter dioxanivorans</name>
    <dbReference type="NCBI Taxonomy" id="2528964"/>
    <lineage>
        <taxon>Bacteria</taxon>
        <taxon>Pseudomonadati</taxon>
        <taxon>Pseudomonadota</taxon>
        <taxon>Alphaproteobacteria</taxon>
        <taxon>Hyphomicrobiales</taxon>
        <taxon>Xanthobacteraceae</taxon>
        <taxon>Xanthobacter</taxon>
    </lineage>
</organism>
<feature type="repeat" description="TPR" evidence="8">
    <location>
        <begin position="51"/>
        <end position="84"/>
    </location>
</feature>
<dbReference type="RefSeq" id="WP_203195772.1">
    <property type="nucleotide sequence ID" value="NZ_CP063362.1"/>
</dbReference>
<dbReference type="EC" id="2.4.1.255" evidence="3"/>
<gene>
    <name evidence="10" type="ORF">EZH22_11585</name>
</gene>
<dbReference type="GO" id="GO:0097363">
    <property type="term" value="F:protein O-acetylglucosaminyltransferase activity"/>
    <property type="evidence" value="ECO:0007669"/>
    <property type="project" value="UniProtKB-EC"/>
</dbReference>
<feature type="domain" description="O-GlcNAc transferase C-terminal" evidence="9">
    <location>
        <begin position="186"/>
        <end position="348"/>
    </location>
</feature>
<dbReference type="PANTHER" id="PTHR44998:SF1">
    <property type="entry name" value="UDP-N-ACETYLGLUCOSAMINE--PEPTIDE N-ACETYLGLUCOSAMINYLTRANSFERASE 110 KDA SUBUNIT"/>
    <property type="match status" value="1"/>
</dbReference>
<dbReference type="Gene3D" id="3.40.50.11380">
    <property type="match status" value="1"/>
</dbReference>
<evidence type="ECO:0000256" key="7">
    <source>
        <dbReference type="ARBA" id="ARBA00022803"/>
    </source>
</evidence>
<dbReference type="SUPFAM" id="SSF48452">
    <property type="entry name" value="TPR-like"/>
    <property type="match status" value="1"/>
</dbReference>
<dbReference type="InterPro" id="IPR011990">
    <property type="entry name" value="TPR-like_helical_dom_sf"/>
</dbReference>
<feature type="repeat" description="TPR" evidence="8">
    <location>
        <begin position="17"/>
        <end position="50"/>
    </location>
</feature>
<evidence type="ECO:0000256" key="5">
    <source>
        <dbReference type="ARBA" id="ARBA00022679"/>
    </source>
</evidence>
<dbReference type="KEGG" id="xdi:EZH22_11585"/>
<dbReference type="Gene3D" id="1.25.40.10">
    <property type="entry name" value="Tetratricopeptide repeat domain"/>
    <property type="match status" value="1"/>
</dbReference>
<dbReference type="InterPro" id="IPR019734">
    <property type="entry name" value="TPR_rpt"/>
</dbReference>
<name>A0A974SLS4_9HYPH</name>
<keyword evidence="11" id="KW-1185">Reference proteome</keyword>
<protein>
    <recommendedName>
        <fullName evidence="3">protein O-GlcNAc transferase</fullName>
        <ecNumber evidence="3">2.4.1.255</ecNumber>
    </recommendedName>
</protein>
<dbReference type="Pfam" id="PF13432">
    <property type="entry name" value="TPR_16"/>
    <property type="match status" value="1"/>
</dbReference>
<dbReference type="PROSITE" id="PS50005">
    <property type="entry name" value="TPR"/>
    <property type="match status" value="2"/>
</dbReference>
<dbReference type="EMBL" id="CP063362">
    <property type="protein sequence ID" value="QRG08858.1"/>
    <property type="molecule type" value="Genomic_DNA"/>
</dbReference>
<dbReference type="Pfam" id="PF13844">
    <property type="entry name" value="Glyco_transf_41"/>
    <property type="match status" value="2"/>
</dbReference>
<dbReference type="Proteomes" id="UP000596427">
    <property type="component" value="Chromosome"/>
</dbReference>
<evidence type="ECO:0000256" key="1">
    <source>
        <dbReference type="ARBA" id="ARBA00004922"/>
    </source>
</evidence>
<keyword evidence="6" id="KW-0677">Repeat</keyword>
<evidence type="ECO:0000256" key="3">
    <source>
        <dbReference type="ARBA" id="ARBA00011970"/>
    </source>
</evidence>
<dbReference type="SMART" id="SM00028">
    <property type="entry name" value="TPR"/>
    <property type="match status" value="3"/>
</dbReference>
<evidence type="ECO:0000313" key="11">
    <source>
        <dbReference type="Proteomes" id="UP000596427"/>
    </source>
</evidence>